<evidence type="ECO:0000256" key="1">
    <source>
        <dbReference type="ARBA" id="ARBA00022576"/>
    </source>
</evidence>
<accession>A0A450S565</accession>
<dbReference type="SUPFAM" id="SSF103025">
    <property type="entry name" value="Folate-binding domain"/>
    <property type="match status" value="1"/>
</dbReference>
<keyword evidence="1" id="KW-0032">Aminotransferase</keyword>
<evidence type="ECO:0000313" key="4">
    <source>
        <dbReference type="EMBL" id="VFJ47015.1"/>
    </source>
</evidence>
<dbReference type="PANTHER" id="PTHR43757:SF2">
    <property type="entry name" value="AMINOMETHYLTRANSFERASE, MITOCHONDRIAL"/>
    <property type="match status" value="1"/>
</dbReference>
<dbReference type="InterPro" id="IPR006222">
    <property type="entry name" value="GCVT_N"/>
</dbReference>
<organism evidence="4">
    <name type="scientific">Candidatus Kentrum sp. FM</name>
    <dbReference type="NCBI Taxonomy" id="2126340"/>
    <lineage>
        <taxon>Bacteria</taxon>
        <taxon>Pseudomonadati</taxon>
        <taxon>Pseudomonadota</taxon>
        <taxon>Gammaproteobacteria</taxon>
        <taxon>Candidatus Kentrum</taxon>
    </lineage>
</organism>
<evidence type="ECO:0000259" key="3">
    <source>
        <dbReference type="Pfam" id="PF08669"/>
    </source>
</evidence>
<dbReference type="GO" id="GO:0008483">
    <property type="term" value="F:transaminase activity"/>
    <property type="evidence" value="ECO:0007669"/>
    <property type="project" value="UniProtKB-KW"/>
</dbReference>
<dbReference type="InterPro" id="IPR027266">
    <property type="entry name" value="TrmE/GcvT-like"/>
</dbReference>
<keyword evidence="4" id="KW-0808">Transferase</keyword>
<dbReference type="EMBL" id="CAADFA010000044">
    <property type="protein sequence ID" value="VFJ47349.1"/>
    <property type="molecule type" value="Genomic_DNA"/>
</dbReference>
<dbReference type="Gene3D" id="3.30.1360.120">
    <property type="entry name" value="Probable tRNA modification gtpase trme, domain 1"/>
    <property type="match status" value="1"/>
</dbReference>
<name>A0A450S565_9GAMM</name>
<dbReference type="SUPFAM" id="SSF101790">
    <property type="entry name" value="Aminomethyltransferase beta-barrel domain"/>
    <property type="match status" value="1"/>
</dbReference>
<dbReference type="InterPro" id="IPR028896">
    <property type="entry name" value="GcvT/YgfZ/DmdA"/>
</dbReference>
<dbReference type="GO" id="GO:0005829">
    <property type="term" value="C:cytosol"/>
    <property type="evidence" value="ECO:0007669"/>
    <property type="project" value="TreeGrafter"/>
</dbReference>
<dbReference type="Pfam" id="PF08669">
    <property type="entry name" value="GCV_T_C"/>
    <property type="match status" value="1"/>
</dbReference>
<sequence>MSNTYELVRNRAALFDFSGEGRFFVSGAEAVVAVNGIIAADLETIPELKALNTVLLDEDGALVAILWVLNDEDGVWVLCDEDRRSVVGERLSFSVQGRDARFEDRTETTFCHAIIGAAAQEITMAVAGDDIIGIPYLGFEPNTETDTLLCRLGYTGEFDYRFIAPRERAGELQERITAAVTEFGLGPGDPEALPLLMIEMRSLSQRHHIPEGTDPIQAGLHWMIDFRKGKFPGYGVVHVRKSDPGRKALMLVLDTEDSPPAQTPVLIENREVGHCAYVAWSPTVGKTIALAYVDAGLAWVGVVFDVAGLDAHAISAPLFITKTVSAAQ</sequence>
<reference evidence="4" key="1">
    <citation type="submission" date="2019-02" db="EMBL/GenBank/DDBJ databases">
        <authorList>
            <person name="Gruber-Vodicka R. H."/>
            <person name="Seah K. B. B."/>
        </authorList>
    </citation>
    <scope>NUCLEOTIDE SEQUENCE</scope>
    <source>
        <strain evidence="4">BECK_BZ163</strain>
        <strain evidence="6">BECK_BZ164</strain>
        <strain evidence="5">BECK_BZ165</strain>
    </source>
</reference>
<dbReference type="InterPro" id="IPR013977">
    <property type="entry name" value="GcvT_C"/>
</dbReference>
<feature type="domain" description="GCVT N-terminal" evidence="2">
    <location>
        <begin position="5"/>
        <end position="228"/>
    </location>
</feature>
<keyword evidence="4" id="KW-0489">Methyltransferase</keyword>
<evidence type="ECO:0000259" key="2">
    <source>
        <dbReference type="Pfam" id="PF01571"/>
    </source>
</evidence>
<evidence type="ECO:0000313" key="6">
    <source>
        <dbReference type="EMBL" id="VFK07561.1"/>
    </source>
</evidence>
<evidence type="ECO:0000313" key="5">
    <source>
        <dbReference type="EMBL" id="VFJ47349.1"/>
    </source>
</evidence>
<dbReference type="Pfam" id="PF01571">
    <property type="entry name" value="GCV_T"/>
    <property type="match status" value="1"/>
</dbReference>
<protein>
    <submittedName>
        <fullName evidence="4">Aminomethyltransferase</fullName>
    </submittedName>
</protein>
<dbReference type="EMBL" id="CAADEZ010000042">
    <property type="protein sequence ID" value="VFJ47015.1"/>
    <property type="molecule type" value="Genomic_DNA"/>
</dbReference>
<dbReference type="InterPro" id="IPR029043">
    <property type="entry name" value="GcvT/YgfZ_C"/>
</dbReference>
<dbReference type="GO" id="GO:0008168">
    <property type="term" value="F:methyltransferase activity"/>
    <property type="evidence" value="ECO:0007669"/>
    <property type="project" value="UniProtKB-KW"/>
</dbReference>
<dbReference type="GO" id="GO:0032259">
    <property type="term" value="P:methylation"/>
    <property type="evidence" value="ECO:0007669"/>
    <property type="project" value="UniProtKB-KW"/>
</dbReference>
<gene>
    <name evidence="4" type="ORF">BECKFM1743A_GA0114220_1004211</name>
    <name evidence="6" type="ORF">BECKFM1743B_GA0114221_1004410</name>
    <name evidence="5" type="ORF">BECKFM1743C_GA0114222_1004411</name>
</gene>
<dbReference type="PIRSF" id="PIRSF006487">
    <property type="entry name" value="GcvT"/>
    <property type="match status" value="1"/>
</dbReference>
<feature type="domain" description="Aminomethyltransferase C-terminal" evidence="3">
    <location>
        <begin position="246"/>
        <end position="306"/>
    </location>
</feature>
<dbReference type="EMBL" id="CAADFL010000044">
    <property type="protein sequence ID" value="VFK07561.1"/>
    <property type="molecule type" value="Genomic_DNA"/>
</dbReference>
<dbReference type="PANTHER" id="PTHR43757">
    <property type="entry name" value="AMINOMETHYLTRANSFERASE"/>
    <property type="match status" value="1"/>
</dbReference>
<dbReference type="AlphaFoldDB" id="A0A450S565"/>
<proteinExistence type="predicted"/>